<accession>A0AAX4Y372</accession>
<feature type="non-terminal residue" evidence="1">
    <location>
        <position position="95"/>
    </location>
</feature>
<protein>
    <submittedName>
        <fullName evidence="1">Uncharacterized protein</fullName>
    </submittedName>
</protein>
<proteinExistence type="predicted"/>
<reference evidence="1" key="1">
    <citation type="submission" date="2023-03" db="EMBL/GenBank/DDBJ databases">
        <title>DFI Biobank Strains.</title>
        <authorList>
            <person name="Mostad J."/>
            <person name="Paddock L."/>
            <person name="Medina S."/>
            <person name="Waligurski E."/>
            <person name="Barat B."/>
            <person name="Smith R."/>
            <person name="Burgo V."/>
            <person name="Metcalfe C."/>
            <person name="Woodson C."/>
            <person name="Sundararajan A."/>
            <person name="Ramaswamy R."/>
            <person name="Lin H."/>
            <person name="Pamer E.G."/>
        </authorList>
    </citation>
    <scope>NUCLEOTIDE SEQUENCE</scope>
    <source>
        <strain evidence="1">DFI.9.5</strain>
    </source>
</reference>
<dbReference type="Proteomes" id="UP001221924">
    <property type="component" value="Unassembled WGS sequence"/>
</dbReference>
<name>A0AAX4Y372_9BACE</name>
<evidence type="ECO:0000313" key="1">
    <source>
        <dbReference type="EMBL" id="MDE8698431.1"/>
    </source>
</evidence>
<organism evidence="1 2">
    <name type="scientific">Bacteroides cellulosilyticus</name>
    <dbReference type="NCBI Taxonomy" id="246787"/>
    <lineage>
        <taxon>Bacteria</taxon>
        <taxon>Pseudomonadati</taxon>
        <taxon>Bacteroidota</taxon>
        <taxon>Bacteroidia</taxon>
        <taxon>Bacteroidales</taxon>
        <taxon>Bacteroidaceae</taxon>
        <taxon>Bacteroides</taxon>
    </lineage>
</organism>
<gene>
    <name evidence="1" type="ORF">PZH42_31555</name>
</gene>
<evidence type="ECO:0000313" key="2">
    <source>
        <dbReference type="Proteomes" id="UP001221924"/>
    </source>
</evidence>
<dbReference type="AlphaFoldDB" id="A0AAX4Y372"/>
<dbReference type="EMBL" id="JARFID010001209">
    <property type="protein sequence ID" value="MDE8698431.1"/>
    <property type="molecule type" value="Genomic_DNA"/>
</dbReference>
<sequence>KASEWMEENIPLFECPQRNFDLYQIYSIFSAEGEQFEPQKQNCGPVAGAILENFPKEVEAATSIAYFVSSPLYNGSVRIDVRNIRYMSLNFPGNQ</sequence>
<comment type="caution">
    <text evidence="1">The sequence shown here is derived from an EMBL/GenBank/DDBJ whole genome shotgun (WGS) entry which is preliminary data.</text>
</comment>
<feature type="non-terminal residue" evidence="1">
    <location>
        <position position="1"/>
    </location>
</feature>